<organism evidence="1 2">
    <name type="scientific">Harenicola maris</name>
    <dbReference type="NCBI Taxonomy" id="2841044"/>
    <lineage>
        <taxon>Bacteria</taxon>
        <taxon>Pseudomonadati</taxon>
        <taxon>Pseudomonadota</taxon>
        <taxon>Alphaproteobacteria</taxon>
        <taxon>Rhodobacterales</taxon>
        <taxon>Paracoccaceae</taxon>
        <taxon>Harenicola</taxon>
    </lineage>
</organism>
<protein>
    <submittedName>
        <fullName evidence="1">Uncharacterized protein</fullName>
    </submittedName>
</protein>
<sequence>MITKHPYYILDKFPLARRFHEAVKTMPAELAPEYWYELEPNPKRKRIYLAREWDRFVEEAVGYSNFGSLHHRDYTLNAEGFVSAKGAAEGAAYSTNLCALHPKEGGSDHEVLWAAARHFLAHFDVYAAYSETYKYGLKLNHIRTYGRDGLTEESYCPFEPARSFRDYAHAKFIFIGFHWHTVLSEECIADYGIDMEAVRAAAWRVEDLPFKGAAGALYDIRFTEKEEDWESVADVMIDLTLQADAHRFDHQTIFGLRGTLEDMRKGTISRNDTARWREWLYPEGTEFPEA</sequence>
<gene>
    <name evidence="1" type="ORF">IV417_15165</name>
</gene>
<evidence type="ECO:0000313" key="1">
    <source>
        <dbReference type="EMBL" id="MBT0958728.1"/>
    </source>
</evidence>
<dbReference type="EMBL" id="JADQAZ010000003">
    <property type="protein sequence ID" value="MBT0958728.1"/>
    <property type="molecule type" value="Genomic_DNA"/>
</dbReference>
<dbReference type="Proteomes" id="UP001315686">
    <property type="component" value="Unassembled WGS sequence"/>
</dbReference>
<evidence type="ECO:0000313" key="2">
    <source>
        <dbReference type="Proteomes" id="UP001315686"/>
    </source>
</evidence>
<dbReference type="RefSeq" id="WP_327794949.1">
    <property type="nucleotide sequence ID" value="NZ_JADQAZ010000003.1"/>
</dbReference>
<keyword evidence="2" id="KW-1185">Reference proteome</keyword>
<proteinExistence type="predicted"/>
<reference evidence="1 2" key="1">
    <citation type="journal article" date="2021" name="Arch. Microbiol.">
        <title>Harenicola maris gen. nov., sp. nov. isolated from the Sea of Japan shallow sediments.</title>
        <authorList>
            <person name="Romanenko L.A."/>
            <person name="Kurilenko V.V."/>
            <person name="Chernysheva N.Y."/>
            <person name="Tekutyeva L.A."/>
            <person name="Velansky P.V."/>
            <person name="Svetashev V.I."/>
            <person name="Isaeva M.P."/>
        </authorList>
    </citation>
    <scope>NUCLEOTIDE SEQUENCE [LARGE SCALE GENOMIC DNA]</scope>
    <source>
        <strain evidence="1 2">KMM 3653</strain>
    </source>
</reference>
<dbReference type="AlphaFoldDB" id="A0AAP2CVZ4"/>
<name>A0AAP2CVZ4_9RHOB</name>
<comment type="caution">
    <text evidence="1">The sequence shown here is derived from an EMBL/GenBank/DDBJ whole genome shotgun (WGS) entry which is preliminary data.</text>
</comment>
<accession>A0AAP2CVZ4</accession>